<protein>
    <submittedName>
        <fullName evidence="4">Uncharacterized protein</fullName>
    </submittedName>
</protein>
<proteinExistence type="inferred from homology"/>
<comment type="similarity">
    <text evidence="1">Belongs to the methyltransferase superfamily. Type-7 methyltransferase family. SABATH subfamily.</text>
</comment>
<name>A0A811S4S6_9POAL</name>
<dbReference type="AlphaFoldDB" id="A0A811S4S6"/>
<dbReference type="InterPro" id="IPR005299">
    <property type="entry name" value="MeTrfase_7"/>
</dbReference>
<reference evidence="4" key="1">
    <citation type="submission" date="2020-10" db="EMBL/GenBank/DDBJ databases">
        <authorList>
            <person name="Han B."/>
            <person name="Lu T."/>
            <person name="Zhao Q."/>
            <person name="Huang X."/>
            <person name="Zhao Y."/>
        </authorList>
    </citation>
    <scope>NUCLEOTIDE SEQUENCE</scope>
</reference>
<gene>
    <name evidence="4" type="ORF">NCGR_LOCUS61370</name>
</gene>
<dbReference type="PANTHER" id="PTHR31009">
    <property type="entry name" value="S-ADENOSYL-L-METHIONINE:CARBOXYL METHYLTRANSFERASE FAMILY PROTEIN"/>
    <property type="match status" value="1"/>
</dbReference>
<dbReference type="Pfam" id="PF03492">
    <property type="entry name" value="Methyltransf_7"/>
    <property type="match status" value="1"/>
</dbReference>
<dbReference type="GO" id="GO:0008168">
    <property type="term" value="F:methyltransferase activity"/>
    <property type="evidence" value="ECO:0007669"/>
    <property type="project" value="InterPro"/>
</dbReference>
<evidence type="ECO:0000256" key="1">
    <source>
        <dbReference type="ARBA" id="ARBA00008908"/>
    </source>
</evidence>
<keyword evidence="2" id="KW-0479">Metal-binding</keyword>
<keyword evidence="5" id="KW-1185">Reference proteome</keyword>
<dbReference type="Proteomes" id="UP000604825">
    <property type="component" value="Unassembled WGS sequence"/>
</dbReference>
<dbReference type="Gene3D" id="1.10.1200.270">
    <property type="entry name" value="Methyltransferase, alpha-helical capping domain"/>
    <property type="match status" value="1"/>
</dbReference>
<evidence type="ECO:0000313" key="5">
    <source>
        <dbReference type="Proteomes" id="UP000604825"/>
    </source>
</evidence>
<dbReference type="InterPro" id="IPR042086">
    <property type="entry name" value="MeTrfase_capping"/>
</dbReference>
<dbReference type="OrthoDB" id="1523883at2759"/>
<keyword evidence="3" id="KW-0460">Magnesium</keyword>
<dbReference type="SUPFAM" id="SSF53335">
    <property type="entry name" value="S-adenosyl-L-methionine-dependent methyltransferases"/>
    <property type="match status" value="1"/>
</dbReference>
<dbReference type="GO" id="GO:0046872">
    <property type="term" value="F:metal ion binding"/>
    <property type="evidence" value="ECO:0007669"/>
    <property type="project" value="UniProtKB-KW"/>
</dbReference>
<sequence>MKHLIQEAITNLWKNTNTHKNVVIADLGCSAGPNALTLVKTAVDAIFHHCSDHKEIVPEISVLLNDLPDNDFNDIAKRLHAFQESTQDFGPVVTAIVPGSFYKKLFTSNSVNLVLSSHSLNWLFQVPEDLKKSRIPVYDKDKGLRKARRAFVVQAFSQQFRKDFTIFLNTRAKELVPNGQMVLSMVGRPSSDTAYQSVQPWDFLFVPLNDMASRQGVISRDMLDSFYIPLYGPSDKELMEIIQDEGSFEINNIEVHEQMSGVDKGMQTPKIRAFAARAAFEPTIIQHFGRPEGVMDEFVGTIERQLSHVPASPAGSLLFLCVSLTKRE</sequence>
<dbReference type="Gene3D" id="3.40.50.150">
    <property type="entry name" value="Vaccinia Virus protein VP39"/>
    <property type="match status" value="1"/>
</dbReference>
<evidence type="ECO:0000256" key="3">
    <source>
        <dbReference type="ARBA" id="ARBA00022842"/>
    </source>
</evidence>
<accession>A0A811S4S6</accession>
<evidence type="ECO:0000313" key="4">
    <source>
        <dbReference type="EMBL" id="CAD6337272.1"/>
    </source>
</evidence>
<evidence type="ECO:0000256" key="2">
    <source>
        <dbReference type="ARBA" id="ARBA00022723"/>
    </source>
</evidence>
<organism evidence="4 5">
    <name type="scientific">Miscanthus lutarioriparius</name>
    <dbReference type="NCBI Taxonomy" id="422564"/>
    <lineage>
        <taxon>Eukaryota</taxon>
        <taxon>Viridiplantae</taxon>
        <taxon>Streptophyta</taxon>
        <taxon>Embryophyta</taxon>
        <taxon>Tracheophyta</taxon>
        <taxon>Spermatophyta</taxon>
        <taxon>Magnoliopsida</taxon>
        <taxon>Liliopsida</taxon>
        <taxon>Poales</taxon>
        <taxon>Poaceae</taxon>
        <taxon>PACMAD clade</taxon>
        <taxon>Panicoideae</taxon>
        <taxon>Andropogonodae</taxon>
        <taxon>Andropogoneae</taxon>
        <taxon>Saccharinae</taxon>
        <taxon>Miscanthus</taxon>
    </lineage>
</organism>
<dbReference type="InterPro" id="IPR029063">
    <property type="entry name" value="SAM-dependent_MTases_sf"/>
</dbReference>
<comment type="caution">
    <text evidence="4">The sequence shown here is derived from an EMBL/GenBank/DDBJ whole genome shotgun (WGS) entry which is preliminary data.</text>
</comment>
<dbReference type="EMBL" id="CAJGYO010000018">
    <property type="protein sequence ID" value="CAD6337272.1"/>
    <property type="molecule type" value="Genomic_DNA"/>
</dbReference>